<dbReference type="EMBL" id="QTSX02000897">
    <property type="protein sequence ID" value="KAJ9083973.1"/>
    <property type="molecule type" value="Genomic_DNA"/>
</dbReference>
<proteinExistence type="predicted"/>
<dbReference type="Proteomes" id="UP001165960">
    <property type="component" value="Unassembled WGS sequence"/>
</dbReference>
<evidence type="ECO:0000313" key="1">
    <source>
        <dbReference type="EMBL" id="KAJ9083973.1"/>
    </source>
</evidence>
<name>A0ACC2UAR9_9FUNG</name>
<gene>
    <name evidence="1" type="ORF">DSO57_1028927</name>
</gene>
<comment type="caution">
    <text evidence="1">The sequence shown here is derived from an EMBL/GenBank/DDBJ whole genome shotgun (WGS) entry which is preliminary data.</text>
</comment>
<organism evidence="1 2">
    <name type="scientific">Entomophthora muscae</name>
    <dbReference type="NCBI Taxonomy" id="34485"/>
    <lineage>
        <taxon>Eukaryota</taxon>
        <taxon>Fungi</taxon>
        <taxon>Fungi incertae sedis</taxon>
        <taxon>Zoopagomycota</taxon>
        <taxon>Entomophthoromycotina</taxon>
        <taxon>Entomophthoromycetes</taxon>
        <taxon>Entomophthorales</taxon>
        <taxon>Entomophthoraceae</taxon>
        <taxon>Entomophthora</taxon>
    </lineage>
</organism>
<protein>
    <submittedName>
        <fullName evidence="1">Uncharacterized protein</fullName>
    </submittedName>
</protein>
<sequence length="210" mass="23863">MLLARIQKTKILFLQEKQESIIPKVLEKVPPVSNPGRTVKFTIETTDPNAKPRKEKISLKVQIKETYNKFISSIKGWKKSKKKEEFKDQVVYNVSRTDQATSVSIELELKYVYLWSFLCSCLLYPIFRAWLLHNGSAKEAEAPSSPIDSLMDIALVLWSSVDSFSTLFELLVFSKEPPIAKTNSLVSWLLFQLIVPLSSLYVSSSSVIQG</sequence>
<accession>A0ACC2UAR9</accession>
<evidence type="ECO:0000313" key="2">
    <source>
        <dbReference type="Proteomes" id="UP001165960"/>
    </source>
</evidence>
<reference evidence="1" key="1">
    <citation type="submission" date="2022-04" db="EMBL/GenBank/DDBJ databases">
        <title>Genome of the entomopathogenic fungus Entomophthora muscae.</title>
        <authorList>
            <person name="Elya C."/>
            <person name="Lovett B.R."/>
            <person name="Lee E."/>
            <person name="Macias A.M."/>
            <person name="Hajek A.E."/>
            <person name="De Bivort B.L."/>
            <person name="Kasson M.T."/>
            <person name="De Fine Licht H.H."/>
            <person name="Stajich J.E."/>
        </authorList>
    </citation>
    <scope>NUCLEOTIDE SEQUENCE</scope>
    <source>
        <strain evidence="1">Berkeley</strain>
    </source>
</reference>
<keyword evidence="2" id="KW-1185">Reference proteome</keyword>